<dbReference type="EMBL" id="PHFL01000072">
    <property type="protein sequence ID" value="RFM22909.1"/>
    <property type="molecule type" value="Genomic_DNA"/>
</dbReference>
<evidence type="ECO:0000313" key="4">
    <source>
        <dbReference type="EMBL" id="RFM22909.1"/>
    </source>
</evidence>
<dbReference type="InterPro" id="IPR036390">
    <property type="entry name" value="WH_DNA-bd_sf"/>
</dbReference>
<dbReference type="Gene3D" id="1.10.10.10">
    <property type="entry name" value="Winged helix-like DNA-binding domain superfamily/Winged helix DNA-binding domain"/>
    <property type="match status" value="1"/>
</dbReference>
<gene>
    <name evidence="4" type="ORF">D0433_13925</name>
</gene>
<dbReference type="PANTHER" id="PTHR38600">
    <property type="entry name" value="TRANSCRIPTIONAL REGULATORY PROTEIN"/>
    <property type="match status" value="1"/>
</dbReference>
<dbReference type="CDD" id="cd00090">
    <property type="entry name" value="HTH_ARSR"/>
    <property type="match status" value="1"/>
</dbReference>
<dbReference type="InterPro" id="IPR001845">
    <property type="entry name" value="HTH_ArsR_DNA-bd_dom"/>
</dbReference>
<evidence type="ECO:0000256" key="2">
    <source>
        <dbReference type="SAM" id="MobiDB-lite"/>
    </source>
</evidence>
<dbReference type="Pfam" id="PF12840">
    <property type="entry name" value="HTH_20"/>
    <property type="match status" value="1"/>
</dbReference>
<accession>A0A395LW43</accession>
<keyword evidence="1" id="KW-0175">Coiled coil</keyword>
<reference evidence="4 5" key="1">
    <citation type="journal article" date="2011" name="ISME J.">
        <title>Community ecology of hot spring cyanobacterial mats: predominant populations and their functional potential.</title>
        <authorList>
            <person name="Klatt C.G."/>
            <person name="Wood J.M."/>
            <person name="Rusch D.B."/>
            <person name="Bateson M.M."/>
            <person name="Hamamura N."/>
            <person name="Heidelberg J.F."/>
            <person name="Grossman A.R."/>
            <person name="Bhaya D."/>
            <person name="Cohan F.M."/>
            <person name="Kuhl M."/>
            <person name="Bryant D.A."/>
            <person name="Ward D.M."/>
        </authorList>
    </citation>
    <scope>NUCLEOTIDE SEQUENCE [LARGE SCALE GENOMIC DNA]</scope>
    <source>
        <strain evidence="4">OS</strain>
    </source>
</reference>
<evidence type="ECO:0000313" key="5">
    <source>
        <dbReference type="Proteomes" id="UP000266389"/>
    </source>
</evidence>
<dbReference type="PANTHER" id="PTHR38600:SF2">
    <property type="entry name" value="SLL0088 PROTEIN"/>
    <property type="match status" value="1"/>
</dbReference>
<name>A0A395LW43_9BACT</name>
<dbReference type="SMART" id="SM00418">
    <property type="entry name" value="HTH_ARSR"/>
    <property type="match status" value="1"/>
</dbReference>
<feature type="region of interest" description="Disordered" evidence="2">
    <location>
        <begin position="186"/>
        <end position="213"/>
    </location>
</feature>
<protein>
    <submittedName>
        <fullName evidence="4">ArsR family transcriptional regulator</fullName>
    </submittedName>
</protein>
<evidence type="ECO:0000259" key="3">
    <source>
        <dbReference type="SMART" id="SM00418"/>
    </source>
</evidence>
<proteinExistence type="predicted"/>
<dbReference type="InterPro" id="IPR011991">
    <property type="entry name" value="ArsR-like_HTH"/>
</dbReference>
<comment type="caution">
    <text evidence="4">The sequence shown here is derived from an EMBL/GenBank/DDBJ whole genome shotgun (WGS) entry which is preliminary data.</text>
</comment>
<feature type="compositionally biased region" description="Basic residues" evidence="2">
    <location>
        <begin position="203"/>
        <end position="213"/>
    </location>
</feature>
<dbReference type="GO" id="GO:0003700">
    <property type="term" value="F:DNA-binding transcription factor activity"/>
    <property type="evidence" value="ECO:0007669"/>
    <property type="project" value="InterPro"/>
</dbReference>
<feature type="coiled-coil region" evidence="1">
    <location>
        <begin position="141"/>
        <end position="168"/>
    </location>
</feature>
<dbReference type="AlphaFoldDB" id="A0A395LW43"/>
<evidence type="ECO:0000256" key="1">
    <source>
        <dbReference type="SAM" id="Coils"/>
    </source>
</evidence>
<dbReference type="InterPro" id="IPR036388">
    <property type="entry name" value="WH-like_DNA-bd_sf"/>
</dbReference>
<organism evidence="4 5">
    <name type="scientific">Candidatus Thermochlorobacter aerophilus</name>
    <dbReference type="NCBI Taxonomy" id="1868324"/>
    <lineage>
        <taxon>Bacteria</taxon>
        <taxon>Pseudomonadati</taxon>
        <taxon>Chlorobiota</taxon>
        <taxon>Chlorobiia</taxon>
        <taxon>Chlorobiales</taxon>
        <taxon>Candidatus Thermochlorobacteriaceae</taxon>
        <taxon>Candidatus Thermochlorobacter</taxon>
    </lineage>
</organism>
<dbReference type="Proteomes" id="UP000266389">
    <property type="component" value="Unassembled WGS sequence"/>
</dbReference>
<sequence>MTDIYMLRKLEQVRAIADPLRIRILNALCEKPMTTKQVAEHLGENINKLYHHVDALEAAGLVKLVETKRNRGTLEKYFQAVAKHFTLSPVLFEVRLDTEDDLSELTFSSALQATLTELKESLQEGLIKPSSKRHFFARQYVRTSRQKAQELSKKLQDWLEECEKANTENGEVTYALTATFYPVVSKSEKEKSARAVNGTKNGAARRKTRPLLS</sequence>
<feature type="domain" description="HTH arsR-type" evidence="3">
    <location>
        <begin position="11"/>
        <end position="100"/>
    </location>
</feature>
<dbReference type="SUPFAM" id="SSF46785">
    <property type="entry name" value="Winged helix' DNA-binding domain"/>
    <property type="match status" value="1"/>
</dbReference>